<dbReference type="Proteomes" id="UP000658320">
    <property type="component" value="Unassembled WGS sequence"/>
</dbReference>
<evidence type="ECO:0000313" key="2">
    <source>
        <dbReference type="Proteomes" id="UP000658320"/>
    </source>
</evidence>
<dbReference type="AlphaFoldDB" id="A0A918KV60"/>
<gene>
    <name evidence="1" type="ORF">GCM10010251_59360</name>
</gene>
<accession>A0A918KV60</accession>
<evidence type="ECO:0000313" key="1">
    <source>
        <dbReference type="EMBL" id="GGR35225.1"/>
    </source>
</evidence>
<proteinExistence type="predicted"/>
<reference evidence="1" key="2">
    <citation type="submission" date="2020-09" db="EMBL/GenBank/DDBJ databases">
        <authorList>
            <person name="Sun Q."/>
            <person name="Ohkuma M."/>
        </authorList>
    </citation>
    <scope>NUCLEOTIDE SEQUENCE</scope>
    <source>
        <strain evidence="1">JCM 4346</strain>
    </source>
</reference>
<comment type="caution">
    <text evidence="1">The sequence shown here is derived from an EMBL/GenBank/DDBJ whole genome shotgun (WGS) entry which is preliminary data.</text>
</comment>
<dbReference type="RefSeq" id="WP_189940828.1">
    <property type="nucleotide sequence ID" value="NZ_BMSX01000015.1"/>
</dbReference>
<reference evidence="1" key="1">
    <citation type="journal article" date="2014" name="Int. J. Syst. Evol. Microbiol.">
        <title>Complete genome sequence of Corynebacterium casei LMG S-19264T (=DSM 44701T), isolated from a smear-ripened cheese.</title>
        <authorList>
            <consortium name="US DOE Joint Genome Institute (JGI-PGF)"/>
            <person name="Walter F."/>
            <person name="Albersmeier A."/>
            <person name="Kalinowski J."/>
            <person name="Ruckert C."/>
        </authorList>
    </citation>
    <scope>NUCLEOTIDE SEQUENCE</scope>
    <source>
        <strain evidence="1">JCM 4346</strain>
    </source>
</reference>
<keyword evidence="2" id="KW-1185">Reference proteome</keyword>
<protein>
    <submittedName>
        <fullName evidence="1">Uncharacterized protein</fullName>
    </submittedName>
</protein>
<name>A0A918KV60_9ACTN</name>
<sequence>MTDDVFSQPTVHVELADGTVMGMHNGGHLGPAALTLWRVSAPAPLRREQT</sequence>
<dbReference type="EMBL" id="BMSX01000015">
    <property type="protein sequence ID" value="GGR35225.1"/>
    <property type="molecule type" value="Genomic_DNA"/>
</dbReference>
<organism evidence="1 2">
    <name type="scientific">Streptomyces aurantiogriseus</name>
    <dbReference type="NCBI Taxonomy" id="66870"/>
    <lineage>
        <taxon>Bacteria</taxon>
        <taxon>Bacillati</taxon>
        <taxon>Actinomycetota</taxon>
        <taxon>Actinomycetes</taxon>
        <taxon>Kitasatosporales</taxon>
        <taxon>Streptomycetaceae</taxon>
        <taxon>Streptomyces</taxon>
    </lineage>
</organism>